<dbReference type="SUPFAM" id="SSF51735">
    <property type="entry name" value="NAD(P)-binding Rossmann-fold domains"/>
    <property type="match status" value="1"/>
</dbReference>
<dbReference type="SUPFAM" id="SSF53223">
    <property type="entry name" value="Aminoacid dehydrogenase-like, N-terminal domain"/>
    <property type="match status" value="1"/>
</dbReference>
<organism evidence="5 6">
    <name type="scientific">Capnocytophaga leadbetteri</name>
    <dbReference type="NCBI Taxonomy" id="327575"/>
    <lineage>
        <taxon>Bacteria</taxon>
        <taxon>Pseudomonadati</taxon>
        <taxon>Bacteroidota</taxon>
        <taxon>Flavobacteriia</taxon>
        <taxon>Flavobacteriales</taxon>
        <taxon>Flavobacteriaceae</taxon>
        <taxon>Capnocytophaga</taxon>
    </lineage>
</organism>
<dbReference type="PANTHER" id="PTHR21089:SF1">
    <property type="entry name" value="BIFUNCTIONAL 3-DEHYDROQUINATE DEHYDRATASE_SHIKIMATE DEHYDROGENASE, CHLOROPLASTIC"/>
    <property type="match status" value="1"/>
</dbReference>
<dbReference type="Proteomes" id="UP000217276">
    <property type="component" value="Chromosome"/>
</dbReference>
<keyword evidence="3" id="KW-0028">Amino-acid biosynthesis</keyword>
<accession>A0A250F7F4</accession>
<comment type="pathway">
    <text evidence="1">Metabolic intermediate biosynthesis; chorismate biosynthesis; chorismate from D-erythrose 4-phosphate and phosphoenolpyruvate: step 4/7.</text>
</comment>
<evidence type="ECO:0000256" key="2">
    <source>
        <dbReference type="ARBA" id="ARBA00023002"/>
    </source>
</evidence>
<dbReference type="GO" id="GO:0004764">
    <property type="term" value="F:shikimate 3-dehydrogenase (NADP+) activity"/>
    <property type="evidence" value="ECO:0007669"/>
    <property type="project" value="UniProtKB-EC"/>
</dbReference>
<sequence>MNTYALIGKNIDYSFSRQYFTEKFKREGIADCQYINFDIQSLDELPALLASTPNVKGMNVTIPYKRDISQLLSAIDTTAHQIGAVNTIKVTPIGLIGYNTDYYGFAESLRPLLRPEHTHALILGTGGASSAVAYALSQLGISYRFVSRTPAIGQFAYTDLTRSLLLKYLLIINCTPLGTFPNISDCPPLPYQHLNASHLLYDLIYNPAETTFLAKGKKQGATTCNGQRMLELQAEKAWQIWQNEAGN</sequence>
<name>A0A250F7F4_9FLAO</name>
<dbReference type="Pfam" id="PF08501">
    <property type="entry name" value="Shikimate_dh_N"/>
    <property type="match status" value="1"/>
</dbReference>
<feature type="domain" description="Shikimate dehydrogenase substrate binding N-terminal" evidence="4">
    <location>
        <begin position="6"/>
        <end position="88"/>
    </location>
</feature>
<keyword evidence="3" id="KW-0057">Aromatic amino acid biosynthesis</keyword>
<dbReference type="InterPro" id="IPR022893">
    <property type="entry name" value="Shikimate_DH_fam"/>
</dbReference>
<dbReference type="InterPro" id="IPR046346">
    <property type="entry name" value="Aminoacid_DH-like_N_sf"/>
</dbReference>
<evidence type="ECO:0000313" key="6">
    <source>
        <dbReference type="Proteomes" id="UP000217276"/>
    </source>
</evidence>
<dbReference type="EC" id="1.1.1.25" evidence="5"/>
<proteinExistence type="predicted"/>
<gene>
    <name evidence="5" type="primary">aroE</name>
    <name evidence="5" type="ORF">CGC53_01155</name>
</gene>
<dbReference type="EMBL" id="CP022384">
    <property type="protein sequence ID" value="ATA81059.1"/>
    <property type="molecule type" value="Genomic_DNA"/>
</dbReference>
<dbReference type="RefSeq" id="WP_095912984.1">
    <property type="nucleotide sequence ID" value="NZ_CAUUPF010000001.1"/>
</dbReference>
<dbReference type="GO" id="GO:0009073">
    <property type="term" value="P:aromatic amino acid family biosynthetic process"/>
    <property type="evidence" value="ECO:0007669"/>
    <property type="project" value="UniProtKB-KW"/>
</dbReference>
<evidence type="ECO:0000313" key="5">
    <source>
        <dbReference type="EMBL" id="ATA81059.1"/>
    </source>
</evidence>
<protein>
    <submittedName>
        <fullName evidence="5">Shikimate dehydrogenase</fullName>
        <ecNumber evidence="5">1.1.1.25</ecNumber>
    </submittedName>
</protein>
<dbReference type="GO" id="GO:0005829">
    <property type="term" value="C:cytosol"/>
    <property type="evidence" value="ECO:0007669"/>
    <property type="project" value="TreeGrafter"/>
</dbReference>
<dbReference type="AlphaFoldDB" id="A0A250F7F4"/>
<keyword evidence="2 5" id="KW-0560">Oxidoreductase</keyword>
<dbReference type="InterPro" id="IPR013708">
    <property type="entry name" value="Shikimate_DH-bd_N"/>
</dbReference>
<dbReference type="Gene3D" id="3.40.50.10860">
    <property type="entry name" value="Leucine Dehydrogenase, chain A, domain 1"/>
    <property type="match status" value="1"/>
</dbReference>
<dbReference type="GO" id="GO:0019632">
    <property type="term" value="P:shikimate metabolic process"/>
    <property type="evidence" value="ECO:0007669"/>
    <property type="project" value="TreeGrafter"/>
</dbReference>
<reference evidence="6" key="1">
    <citation type="submission" date="2017-06" db="EMBL/GenBank/DDBJ databases">
        <title>Capnocytophaga spp. assemblies.</title>
        <authorList>
            <person name="Gulvik C.A."/>
        </authorList>
    </citation>
    <scope>NUCLEOTIDE SEQUENCE [LARGE SCALE GENOMIC DNA]</scope>
    <source>
        <strain evidence="6">H6253</strain>
    </source>
</reference>
<dbReference type="PANTHER" id="PTHR21089">
    <property type="entry name" value="SHIKIMATE DEHYDROGENASE"/>
    <property type="match status" value="1"/>
</dbReference>
<dbReference type="Gene3D" id="3.40.50.720">
    <property type="entry name" value="NAD(P)-binding Rossmann-like Domain"/>
    <property type="match status" value="1"/>
</dbReference>
<dbReference type="KEGG" id="clk:CGC53_01155"/>
<dbReference type="GO" id="GO:0009423">
    <property type="term" value="P:chorismate biosynthetic process"/>
    <property type="evidence" value="ECO:0007669"/>
    <property type="project" value="TreeGrafter"/>
</dbReference>
<dbReference type="GO" id="GO:0050661">
    <property type="term" value="F:NADP binding"/>
    <property type="evidence" value="ECO:0007669"/>
    <property type="project" value="TreeGrafter"/>
</dbReference>
<evidence type="ECO:0000259" key="4">
    <source>
        <dbReference type="Pfam" id="PF08501"/>
    </source>
</evidence>
<dbReference type="InterPro" id="IPR036291">
    <property type="entry name" value="NAD(P)-bd_dom_sf"/>
</dbReference>
<dbReference type="CDD" id="cd01065">
    <property type="entry name" value="NAD_bind_Shikimate_DH"/>
    <property type="match status" value="1"/>
</dbReference>
<keyword evidence="6" id="KW-1185">Reference proteome</keyword>
<evidence type="ECO:0000256" key="1">
    <source>
        <dbReference type="ARBA" id="ARBA00004871"/>
    </source>
</evidence>
<evidence type="ECO:0000256" key="3">
    <source>
        <dbReference type="ARBA" id="ARBA00023141"/>
    </source>
</evidence>